<reference evidence="1 2" key="1">
    <citation type="submission" date="2022-05" db="EMBL/GenBank/DDBJ databases">
        <authorList>
            <consortium name="Genoscope - CEA"/>
            <person name="William W."/>
        </authorList>
    </citation>
    <scope>NUCLEOTIDE SEQUENCE [LARGE SCALE GENOMIC DNA]</scope>
</reference>
<keyword evidence="2" id="KW-1185">Reference proteome</keyword>
<evidence type="ECO:0000313" key="2">
    <source>
        <dbReference type="Proteomes" id="UP001159428"/>
    </source>
</evidence>
<comment type="caution">
    <text evidence="1">The sequence shown here is derived from an EMBL/GenBank/DDBJ whole genome shotgun (WGS) entry which is preliminary data.</text>
</comment>
<accession>A0AAU9WYF0</accession>
<gene>
    <name evidence="1" type="ORF">PMEA_00014417</name>
</gene>
<dbReference type="AlphaFoldDB" id="A0AAU9WYF0"/>
<evidence type="ECO:0000313" key="1">
    <source>
        <dbReference type="EMBL" id="CAH3130455.1"/>
    </source>
</evidence>
<organism evidence="1 2">
    <name type="scientific">Pocillopora meandrina</name>
    <dbReference type="NCBI Taxonomy" id="46732"/>
    <lineage>
        <taxon>Eukaryota</taxon>
        <taxon>Metazoa</taxon>
        <taxon>Cnidaria</taxon>
        <taxon>Anthozoa</taxon>
        <taxon>Hexacorallia</taxon>
        <taxon>Scleractinia</taxon>
        <taxon>Astrocoeniina</taxon>
        <taxon>Pocilloporidae</taxon>
        <taxon>Pocillopora</taxon>
    </lineage>
</organism>
<protein>
    <submittedName>
        <fullName evidence="1">Uncharacterized protein</fullName>
    </submittedName>
</protein>
<dbReference type="Proteomes" id="UP001159428">
    <property type="component" value="Unassembled WGS sequence"/>
</dbReference>
<dbReference type="EMBL" id="CALNXJ010000025">
    <property type="protein sequence ID" value="CAH3130455.1"/>
    <property type="molecule type" value="Genomic_DNA"/>
</dbReference>
<proteinExistence type="predicted"/>
<sequence length="168" mass="19336">MGCTVRKMVVLCPDHCMCFSLSDPQNPEFQGSCSHEHHASCDSCESLKSVIQAIGKEIESPSITFDNIEKKEDLKHDHDEVREAISQWKAHIIRTKNQARAKQNLLTSLQKNASLIVTDWAMKFIQLKYREKQSEWFGKRGMNWHVSSVITRNAEDNGLEIMSYVHLF</sequence>
<name>A0AAU9WYF0_9CNID</name>